<evidence type="ECO:0000256" key="2">
    <source>
        <dbReference type="ARBA" id="ARBA00004173"/>
    </source>
</evidence>
<evidence type="ECO:0000256" key="6">
    <source>
        <dbReference type="ARBA" id="ARBA00022946"/>
    </source>
</evidence>
<dbReference type="CDD" id="cd08190">
    <property type="entry name" value="HOT"/>
    <property type="match status" value="1"/>
</dbReference>
<feature type="non-terminal residue" evidence="14">
    <location>
        <position position="1"/>
    </location>
</feature>
<keyword evidence="7" id="KW-0560">Oxidoreductase</keyword>
<evidence type="ECO:0000313" key="14">
    <source>
        <dbReference type="EMBL" id="GMR45219.1"/>
    </source>
</evidence>
<dbReference type="PANTHER" id="PTHR11496:SF83">
    <property type="entry name" value="HYDROXYACID-OXOACID TRANSHYDROGENASE, MITOCHONDRIAL"/>
    <property type="match status" value="1"/>
</dbReference>
<evidence type="ECO:0000259" key="12">
    <source>
        <dbReference type="Pfam" id="PF00465"/>
    </source>
</evidence>
<evidence type="ECO:0000256" key="11">
    <source>
        <dbReference type="ARBA" id="ARBA00080132"/>
    </source>
</evidence>
<name>A0AAN5CIU5_9BILA</name>
<evidence type="ECO:0000259" key="13">
    <source>
        <dbReference type="Pfam" id="PF25137"/>
    </source>
</evidence>
<feature type="domain" description="Fe-containing alcohol dehydrogenase-like C-terminal" evidence="13">
    <location>
        <begin position="307"/>
        <end position="498"/>
    </location>
</feature>
<organism evidence="14 15">
    <name type="scientific">Pristionchus mayeri</name>
    <dbReference type="NCBI Taxonomy" id="1317129"/>
    <lineage>
        <taxon>Eukaryota</taxon>
        <taxon>Metazoa</taxon>
        <taxon>Ecdysozoa</taxon>
        <taxon>Nematoda</taxon>
        <taxon>Chromadorea</taxon>
        <taxon>Rhabditida</taxon>
        <taxon>Rhabditina</taxon>
        <taxon>Diplogasteromorpha</taxon>
        <taxon>Diplogasteroidea</taxon>
        <taxon>Neodiplogasteridae</taxon>
        <taxon>Pristionchus</taxon>
    </lineage>
</organism>
<dbReference type="GO" id="GO:0004022">
    <property type="term" value="F:alcohol dehydrogenase (NAD+) activity"/>
    <property type="evidence" value="ECO:0007669"/>
    <property type="project" value="InterPro"/>
</dbReference>
<dbReference type="Pfam" id="PF00465">
    <property type="entry name" value="Fe-ADH"/>
    <property type="match status" value="1"/>
</dbReference>
<keyword evidence="6" id="KW-0809">Transit peptide</keyword>
<evidence type="ECO:0000256" key="1">
    <source>
        <dbReference type="ARBA" id="ARBA00000813"/>
    </source>
</evidence>
<dbReference type="InterPro" id="IPR042157">
    <property type="entry name" value="HOT"/>
</dbReference>
<evidence type="ECO:0000256" key="10">
    <source>
        <dbReference type="ARBA" id="ARBA00049496"/>
    </source>
</evidence>
<evidence type="ECO:0000313" key="15">
    <source>
        <dbReference type="Proteomes" id="UP001328107"/>
    </source>
</evidence>
<evidence type="ECO:0000256" key="9">
    <source>
        <dbReference type="ARBA" id="ARBA00024921"/>
    </source>
</evidence>
<dbReference type="EC" id="1.1.99.24" evidence="4"/>
<dbReference type="PANTHER" id="PTHR11496">
    <property type="entry name" value="ALCOHOL DEHYDROGENASE"/>
    <property type="match status" value="1"/>
</dbReference>
<proteinExistence type="inferred from homology"/>
<dbReference type="Pfam" id="PF25137">
    <property type="entry name" value="ADH_Fe_C"/>
    <property type="match status" value="1"/>
</dbReference>
<dbReference type="GO" id="GO:0046872">
    <property type="term" value="F:metal ion binding"/>
    <property type="evidence" value="ECO:0007669"/>
    <property type="project" value="InterPro"/>
</dbReference>
<dbReference type="Gene3D" id="3.40.50.1970">
    <property type="match status" value="1"/>
</dbReference>
<comment type="subcellular location">
    <subcellularLocation>
        <location evidence="2">Mitochondrion</location>
    </subcellularLocation>
</comment>
<comment type="caution">
    <text evidence="14">The sequence shown here is derived from an EMBL/GenBank/DDBJ whole genome shotgun (WGS) entry which is preliminary data.</text>
</comment>
<evidence type="ECO:0000256" key="3">
    <source>
        <dbReference type="ARBA" id="ARBA00010005"/>
    </source>
</evidence>
<evidence type="ECO:0000256" key="8">
    <source>
        <dbReference type="ARBA" id="ARBA00023128"/>
    </source>
</evidence>
<dbReference type="FunFam" id="1.20.1090.10:FF:000003">
    <property type="entry name" value="Probable hydroxyacid-oxoacid transhydrogenase, mitochondrial"/>
    <property type="match status" value="1"/>
</dbReference>
<evidence type="ECO:0000256" key="7">
    <source>
        <dbReference type="ARBA" id="ARBA00023002"/>
    </source>
</evidence>
<dbReference type="FunFam" id="3.40.50.1970:FF:000024">
    <property type="entry name" value="Hydroxyacid-oxoacid transhydrogenase, mitochondrial"/>
    <property type="match status" value="1"/>
</dbReference>
<evidence type="ECO:0000256" key="4">
    <source>
        <dbReference type="ARBA" id="ARBA00013182"/>
    </source>
</evidence>
<reference evidence="15" key="1">
    <citation type="submission" date="2022-10" db="EMBL/GenBank/DDBJ databases">
        <title>Genome assembly of Pristionchus species.</title>
        <authorList>
            <person name="Yoshida K."/>
            <person name="Sommer R.J."/>
        </authorList>
    </citation>
    <scope>NUCLEOTIDE SEQUENCE [LARGE SCALE GENOMIC DNA]</scope>
    <source>
        <strain evidence="15">RS5460</strain>
    </source>
</reference>
<dbReference type="SUPFAM" id="SSF56796">
    <property type="entry name" value="Dehydroquinate synthase-like"/>
    <property type="match status" value="1"/>
</dbReference>
<keyword evidence="15" id="KW-1185">Reference proteome</keyword>
<dbReference type="InterPro" id="IPR056798">
    <property type="entry name" value="ADH_Fe_C"/>
</dbReference>
<dbReference type="InterPro" id="IPR039697">
    <property type="entry name" value="Alcohol_dehydrogenase_Fe"/>
</dbReference>
<dbReference type="InterPro" id="IPR018211">
    <property type="entry name" value="ADH_Fe_CS"/>
</dbReference>
<comment type="catalytic activity">
    <reaction evidence="1">
        <text>(S)-3-hydroxybutanoate + 2-oxoglutarate = (R)-2-hydroxyglutarate + acetoacetate</text>
        <dbReference type="Rhea" id="RHEA:23048"/>
        <dbReference type="ChEBI" id="CHEBI:11047"/>
        <dbReference type="ChEBI" id="CHEBI:13705"/>
        <dbReference type="ChEBI" id="CHEBI:15801"/>
        <dbReference type="ChEBI" id="CHEBI:16810"/>
        <dbReference type="EC" id="1.1.99.24"/>
    </reaction>
</comment>
<protein>
    <recommendedName>
        <fullName evidence="5">Hydroxyacid-oxoacid transhydrogenase, mitochondrial</fullName>
        <ecNumber evidence="4">1.1.99.24</ecNumber>
    </recommendedName>
    <alternativeName>
        <fullName evidence="11">3-Hydroxypropionate-oxoacid transhydrogenase</fullName>
    </alternativeName>
</protein>
<sequence>LSLFCIPLISPALNSFLHSFPSFPARVFEGMACSHTHHAAKSLLSRITATPSFCPHHSHDPTPLRVARLSDNSSPPEYAFEMIQSTLRFGRGVTAEVGYDIRNLGAKHTVVVTDANVAKTRAFKQVADSLTRLGQKFTVFEDVQVEPSDKSMKRAIDFAREGRFDSFIAVGGGSVMDTAKAAALYTSNPQAEFLDFIVPPFGRAKIPDRPMLPLIAIPTTAGTGSETTGVSVMDLPEHNCKTAIRLRCLKPMLAIVDPLNVMSLPRNVAIYSGFDVLCHALESYTALPYNERVPRPATPQERPLYQGSNPISDVWSLEALRVMQKYFRRSIFDPSDEEARTHMLMASSFAGVGFGNAGVHLCHGLSYPISSQGKKYTDPDYPQEKALIPHGLSVVTTAVADFEFLTPACPDRHANAAKALGAEITISASNEYISRQLCDQIRSFMSDFKVPNGLEALGFASSDLPKLTDAAVSAFTKASIAPRKTDRDAVAAIYEKSMKIY</sequence>
<comment type="catalytic activity">
    <reaction evidence="10">
        <text>4-hydroxybutanoate + 2-oxoglutarate = (R)-2-hydroxyglutarate + succinate semialdehyde</text>
        <dbReference type="Rhea" id="RHEA:24734"/>
        <dbReference type="ChEBI" id="CHEBI:15801"/>
        <dbReference type="ChEBI" id="CHEBI:16724"/>
        <dbReference type="ChEBI" id="CHEBI:16810"/>
        <dbReference type="ChEBI" id="CHEBI:57706"/>
        <dbReference type="EC" id="1.1.99.24"/>
    </reaction>
</comment>
<comment type="function">
    <text evidence="9">Catalyzes the cofactor-independent reversible oxidation of gamma-hydroxybutyrate (GHB) to succinic semialdehyde (SSA) coupled to reduction of 2-ketoglutarate (2-KG) to D-2-hydroxyglutarate (D-2-HG). L-3-hydroxybutyrate (L-3-OHB) is also a substrate for HOT when using 2-KG as hydrogen acceptor, resulting in the formation of D-2-HG.</text>
</comment>
<dbReference type="GO" id="GO:0047988">
    <property type="term" value="F:hydroxyacid-oxoacid transhydrogenase activity"/>
    <property type="evidence" value="ECO:0007669"/>
    <property type="project" value="UniProtKB-EC"/>
</dbReference>
<feature type="domain" description="Alcohol dehydrogenase iron-type/glycerol dehydrogenase GldA" evidence="12">
    <location>
        <begin position="86"/>
        <end position="258"/>
    </location>
</feature>
<dbReference type="PROSITE" id="PS00913">
    <property type="entry name" value="ADH_IRON_1"/>
    <property type="match status" value="1"/>
</dbReference>
<dbReference type="AlphaFoldDB" id="A0AAN5CIU5"/>
<comment type="similarity">
    <text evidence="3">Belongs to the iron-containing alcohol dehydrogenase family. Hydroxyacid-oxoacid transhydrogenase subfamily.</text>
</comment>
<evidence type="ECO:0000256" key="5">
    <source>
        <dbReference type="ARBA" id="ARBA00021046"/>
    </source>
</evidence>
<dbReference type="GO" id="GO:0005739">
    <property type="term" value="C:mitochondrion"/>
    <property type="evidence" value="ECO:0007669"/>
    <property type="project" value="UniProtKB-SubCell"/>
</dbReference>
<accession>A0AAN5CIU5</accession>
<dbReference type="Gene3D" id="1.20.1090.10">
    <property type="entry name" value="Dehydroquinate synthase-like - alpha domain"/>
    <property type="match status" value="1"/>
</dbReference>
<dbReference type="InterPro" id="IPR001670">
    <property type="entry name" value="ADH_Fe/GldA"/>
</dbReference>
<gene>
    <name evidence="14" type="ORF">PMAYCL1PPCAC_15414</name>
</gene>
<dbReference type="Proteomes" id="UP001328107">
    <property type="component" value="Unassembled WGS sequence"/>
</dbReference>
<keyword evidence="8" id="KW-0496">Mitochondrion</keyword>
<dbReference type="EMBL" id="BTRK01000004">
    <property type="protein sequence ID" value="GMR45219.1"/>
    <property type="molecule type" value="Genomic_DNA"/>
</dbReference>